<dbReference type="AlphaFoldDB" id="A0A6P3RKB3"/>
<keyword evidence="5" id="KW-0130">Cell adhesion</keyword>
<evidence type="ECO:0000256" key="12">
    <source>
        <dbReference type="SAM" id="MobiDB-lite"/>
    </source>
</evidence>
<dbReference type="KEGG" id="pvp:105308585"/>
<dbReference type="OrthoDB" id="10039395at2759"/>
<dbReference type="FunFam" id="2.60.40.10:FF:000829">
    <property type="entry name" value="Sialic acid-binding Ig-like lectin 8"/>
    <property type="match status" value="1"/>
</dbReference>
<sequence length="527" mass="58250">MLSLILFAILGGGSRADYGRFSVRVQRTVTVQEGLCVLVSCTVSYPRQQWTDDTPAYGYWFEYQPTMTTDLPVATNNQSQNVRTDARGRFELVGSPQNGTCSLLIRDAQMSDRATYFFRIERGTFVRYNFKEDVFSLNVIALTRKPDVYVPETLEPGHQVKAICVFDSDFERCPAPTFSWMGAALSSQETRLTTSHVSVLTLTPRPQDHGTDLTCRVDFSRKGVSAKNTVQLNVAYAPKGLNISISKAKGSVLEPQGDGPRLEAQKGQFLRMLCAADSRPPATLSWALEDRVVSWSRTSGSGGLELVLPDVTPGAAGRYTCRAENRLGFLNRTLNLSVQYAPEHLRVVVSQANRTVTENLGNGTALPVLEGQNLHLLCVAHSNPPASLSWARGGQTLHPSRPSDLGVLELPQIQREHEGEFTCHAQNPLGSQHVSLSLSVAQSWKAKRESPSQTPPADVNSLQPKDNQKRRHVSHGSPGPGPSRQVPESKNEQEEIHYAALNFPGLRPWETQESQETNSEYAEIRFH</sequence>
<dbReference type="RefSeq" id="XP_011382888.1">
    <property type="nucleotide sequence ID" value="XM_011384586.2"/>
</dbReference>
<feature type="signal peptide" evidence="13">
    <location>
        <begin position="1"/>
        <end position="16"/>
    </location>
</feature>
<dbReference type="InterPro" id="IPR013783">
    <property type="entry name" value="Ig-like_fold"/>
</dbReference>
<comment type="subcellular location">
    <subcellularLocation>
        <location evidence="1">Membrane</location>
        <topology evidence="1">Single-pass type I membrane protein</topology>
    </subcellularLocation>
</comment>
<dbReference type="Proteomes" id="UP000515202">
    <property type="component" value="Unplaced"/>
</dbReference>
<dbReference type="SMART" id="SM00409">
    <property type="entry name" value="IG"/>
    <property type="match status" value="4"/>
</dbReference>
<dbReference type="InterPro" id="IPR013106">
    <property type="entry name" value="Ig_V-set"/>
</dbReference>
<evidence type="ECO:0000313" key="15">
    <source>
        <dbReference type="Proteomes" id="UP000515202"/>
    </source>
</evidence>
<dbReference type="SUPFAM" id="SSF48726">
    <property type="entry name" value="Immunoglobulin"/>
    <property type="match status" value="4"/>
</dbReference>
<dbReference type="GO" id="GO:0007155">
    <property type="term" value="P:cell adhesion"/>
    <property type="evidence" value="ECO:0007669"/>
    <property type="project" value="UniProtKB-KW"/>
</dbReference>
<evidence type="ECO:0000256" key="10">
    <source>
        <dbReference type="ARBA" id="ARBA00023319"/>
    </source>
</evidence>
<dbReference type="GO" id="GO:0005886">
    <property type="term" value="C:plasma membrane"/>
    <property type="evidence" value="ECO:0007669"/>
    <property type="project" value="TreeGrafter"/>
</dbReference>
<evidence type="ECO:0000313" key="16">
    <source>
        <dbReference type="RefSeq" id="XP_011382888.1"/>
    </source>
</evidence>
<dbReference type="InterPro" id="IPR003599">
    <property type="entry name" value="Ig_sub"/>
</dbReference>
<name>A0A6P3RKB3_PTEVA</name>
<feature type="chain" id="PRO_5028229514" evidence="13">
    <location>
        <begin position="17"/>
        <end position="527"/>
    </location>
</feature>
<accession>A0A6P3RKB3</accession>
<proteinExistence type="inferred from homology"/>
<dbReference type="Pfam" id="PF13895">
    <property type="entry name" value="Ig_2"/>
    <property type="match status" value="1"/>
</dbReference>
<organism evidence="15 16">
    <name type="scientific">Pteropus vampyrus</name>
    <name type="common">Large flying fox</name>
    <dbReference type="NCBI Taxonomy" id="132908"/>
    <lineage>
        <taxon>Eukaryota</taxon>
        <taxon>Metazoa</taxon>
        <taxon>Chordata</taxon>
        <taxon>Craniata</taxon>
        <taxon>Vertebrata</taxon>
        <taxon>Euteleostomi</taxon>
        <taxon>Mammalia</taxon>
        <taxon>Eutheria</taxon>
        <taxon>Laurasiatheria</taxon>
        <taxon>Chiroptera</taxon>
        <taxon>Yinpterochiroptera</taxon>
        <taxon>Pteropodoidea</taxon>
        <taxon>Pteropodidae</taxon>
        <taxon>Pteropodinae</taxon>
        <taxon>Pteropus</taxon>
    </lineage>
</organism>
<evidence type="ECO:0000256" key="13">
    <source>
        <dbReference type="SAM" id="SignalP"/>
    </source>
</evidence>
<gene>
    <name evidence="16" type="primary">SIGLEC10</name>
</gene>
<dbReference type="InterPro" id="IPR003598">
    <property type="entry name" value="Ig_sub2"/>
</dbReference>
<evidence type="ECO:0000256" key="6">
    <source>
        <dbReference type="ARBA" id="ARBA00022989"/>
    </source>
</evidence>
<feature type="domain" description="Ig-like" evidence="14">
    <location>
        <begin position="238"/>
        <end position="337"/>
    </location>
</feature>
<keyword evidence="9" id="KW-0325">Glycoprotein</keyword>
<evidence type="ECO:0000256" key="11">
    <source>
        <dbReference type="ARBA" id="ARBA00038361"/>
    </source>
</evidence>
<evidence type="ECO:0000256" key="7">
    <source>
        <dbReference type="ARBA" id="ARBA00023136"/>
    </source>
</evidence>
<dbReference type="Gene3D" id="2.60.40.10">
    <property type="entry name" value="Immunoglobulins"/>
    <property type="match status" value="4"/>
</dbReference>
<protein>
    <submittedName>
        <fullName evidence="16">Sialic acid-binding Ig-like lectin 10</fullName>
    </submittedName>
</protein>
<reference evidence="16" key="1">
    <citation type="submission" date="2025-08" db="UniProtKB">
        <authorList>
            <consortium name="RefSeq"/>
        </authorList>
    </citation>
    <scope>IDENTIFICATION</scope>
    <source>
        <tissue evidence="16">Kidney</tissue>
    </source>
</reference>
<dbReference type="GO" id="GO:0030246">
    <property type="term" value="F:carbohydrate binding"/>
    <property type="evidence" value="ECO:0007669"/>
    <property type="project" value="UniProtKB-KW"/>
</dbReference>
<evidence type="ECO:0000256" key="5">
    <source>
        <dbReference type="ARBA" id="ARBA00022889"/>
    </source>
</evidence>
<dbReference type="Pfam" id="PF13927">
    <property type="entry name" value="Ig_3"/>
    <property type="match status" value="1"/>
</dbReference>
<keyword evidence="4" id="KW-0430">Lectin</keyword>
<dbReference type="SMART" id="SM00408">
    <property type="entry name" value="IGc2"/>
    <property type="match status" value="2"/>
</dbReference>
<keyword evidence="6" id="KW-1133">Transmembrane helix</keyword>
<keyword evidence="3 13" id="KW-0732">Signal</keyword>
<dbReference type="PROSITE" id="PS50835">
    <property type="entry name" value="IG_LIKE"/>
    <property type="match status" value="3"/>
</dbReference>
<evidence type="ECO:0000256" key="3">
    <source>
        <dbReference type="ARBA" id="ARBA00022729"/>
    </source>
</evidence>
<keyword evidence="10" id="KW-0393">Immunoglobulin domain</keyword>
<feature type="domain" description="Ig-like" evidence="14">
    <location>
        <begin position="146"/>
        <end position="231"/>
    </location>
</feature>
<keyword evidence="15" id="KW-1185">Reference proteome</keyword>
<evidence type="ECO:0000256" key="4">
    <source>
        <dbReference type="ARBA" id="ARBA00022734"/>
    </source>
</evidence>
<dbReference type="PANTHER" id="PTHR12035:SF115">
    <property type="entry name" value="SIALIC ACID-BINDING IG-LIKE LECTIN 10"/>
    <property type="match status" value="1"/>
</dbReference>
<dbReference type="GO" id="GO:0033691">
    <property type="term" value="F:sialic acid binding"/>
    <property type="evidence" value="ECO:0007669"/>
    <property type="project" value="TreeGrafter"/>
</dbReference>
<evidence type="ECO:0000256" key="8">
    <source>
        <dbReference type="ARBA" id="ARBA00023157"/>
    </source>
</evidence>
<feature type="compositionally biased region" description="Basic and acidic residues" evidence="12">
    <location>
        <begin position="487"/>
        <end position="497"/>
    </location>
</feature>
<dbReference type="InterPro" id="IPR007110">
    <property type="entry name" value="Ig-like_dom"/>
</dbReference>
<dbReference type="InterPro" id="IPR036179">
    <property type="entry name" value="Ig-like_dom_sf"/>
</dbReference>
<dbReference type="InterPro" id="IPR051036">
    <property type="entry name" value="SIGLEC"/>
</dbReference>
<keyword evidence="7" id="KW-0472">Membrane</keyword>
<evidence type="ECO:0000256" key="2">
    <source>
        <dbReference type="ARBA" id="ARBA00022692"/>
    </source>
</evidence>
<dbReference type="GeneID" id="105308585"/>
<feature type="region of interest" description="Disordered" evidence="12">
    <location>
        <begin position="442"/>
        <end position="527"/>
    </location>
</feature>
<dbReference type="Pfam" id="PF07686">
    <property type="entry name" value="V-set"/>
    <property type="match status" value="1"/>
</dbReference>
<dbReference type="CTD" id="89790"/>
<feature type="compositionally biased region" description="Polar residues" evidence="12">
    <location>
        <begin position="511"/>
        <end position="520"/>
    </location>
</feature>
<keyword evidence="2" id="KW-0812">Transmembrane</keyword>
<feature type="domain" description="Ig-like" evidence="14">
    <location>
        <begin position="342"/>
        <end position="439"/>
    </location>
</feature>
<dbReference type="PANTHER" id="PTHR12035">
    <property type="entry name" value="SIALIC ACID BINDING IMMUNOGLOBULIN-LIKE LECTIN"/>
    <property type="match status" value="1"/>
</dbReference>
<keyword evidence="8" id="KW-1015">Disulfide bond</keyword>
<evidence type="ECO:0000256" key="9">
    <source>
        <dbReference type="ARBA" id="ARBA00023180"/>
    </source>
</evidence>
<comment type="similarity">
    <text evidence="11">Belongs to the immunoglobulin superfamily. SIGLEC (sialic acid binding Ig-like lectin) family.</text>
</comment>
<evidence type="ECO:0000259" key="14">
    <source>
        <dbReference type="PROSITE" id="PS50835"/>
    </source>
</evidence>
<evidence type="ECO:0000256" key="1">
    <source>
        <dbReference type="ARBA" id="ARBA00004479"/>
    </source>
</evidence>